<dbReference type="GO" id="GO:0006420">
    <property type="term" value="P:arginyl-tRNA aminoacylation"/>
    <property type="evidence" value="ECO:0007669"/>
    <property type="project" value="InterPro"/>
</dbReference>
<proteinExistence type="inferred from homology"/>
<evidence type="ECO:0000313" key="6">
    <source>
        <dbReference type="Proteomes" id="UP000280834"/>
    </source>
</evidence>
<dbReference type="InterPro" id="IPR035684">
    <property type="entry name" value="ArgRS_core"/>
</dbReference>
<accession>A0A3P7WWE9</accession>
<evidence type="ECO:0000313" key="5">
    <source>
        <dbReference type="EMBL" id="VDO17725.1"/>
    </source>
</evidence>
<comment type="similarity">
    <text evidence="3">Belongs to the class-I aminoacyl-tRNA synthetase family.</text>
</comment>
<organism evidence="5 6">
    <name type="scientific">Brugia timori</name>
    <dbReference type="NCBI Taxonomy" id="42155"/>
    <lineage>
        <taxon>Eukaryota</taxon>
        <taxon>Metazoa</taxon>
        <taxon>Ecdysozoa</taxon>
        <taxon>Nematoda</taxon>
        <taxon>Chromadorea</taxon>
        <taxon>Rhabditida</taxon>
        <taxon>Spirurina</taxon>
        <taxon>Spiruromorpha</taxon>
        <taxon>Filarioidea</taxon>
        <taxon>Onchocercidae</taxon>
        <taxon>Brugia</taxon>
    </lineage>
</organism>
<gene>
    <name evidence="5" type="ORF">BTMF_LOCUS5135</name>
</gene>
<dbReference type="Proteomes" id="UP000280834">
    <property type="component" value="Unassembled WGS sequence"/>
</dbReference>
<feature type="domain" description="Arginyl-tRNA synthetase catalytic core" evidence="4">
    <location>
        <begin position="11"/>
        <end position="91"/>
    </location>
</feature>
<dbReference type="Gene3D" id="3.40.50.620">
    <property type="entry name" value="HUPs"/>
    <property type="match status" value="1"/>
</dbReference>
<sequence length="107" mass="11903">MNAIGRNDIGEKIHHVSFGRVKGLSTRLGEVELVSKILEHGLELAKSFITKSRTMKISQNEIPQVAANLSLGTMIVNDLKRARSTNYSFSFDKAFQMNQNNALLLQA</sequence>
<protein>
    <recommendedName>
        <fullName evidence="1">Probable arginine--tRNA ligase, mitochondrial</fullName>
    </recommendedName>
</protein>
<evidence type="ECO:0000256" key="2">
    <source>
        <dbReference type="ARBA" id="ARBA00049595"/>
    </source>
</evidence>
<name>A0A3P7WWE9_9BILA</name>
<dbReference type="GO" id="GO:0004814">
    <property type="term" value="F:arginine-tRNA ligase activity"/>
    <property type="evidence" value="ECO:0007669"/>
    <property type="project" value="InterPro"/>
</dbReference>
<keyword evidence="3" id="KW-0067">ATP-binding</keyword>
<evidence type="ECO:0000256" key="3">
    <source>
        <dbReference type="RuleBase" id="RU363038"/>
    </source>
</evidence>
<dbReference type="PANTHER" id="PTHR11956:SF11">
    <property type="entry name" value="ARGININE--TRNA LIGASE, MITOCHONDRIAL-RELATED"/>
    <property type="match status" value="1"/>
</dbReference>
<dbReference type="GO" id="GO:0032543">
    <property type="term" value="P:mitochondrial translation"/>
    <property type="evidence" value="ECO:0007669"/>
    <property type="project" value="TreeGrafter"/>
</dbReference>
<dbReference type="InterPro" id="IPR014729">
    <property type="entry name" value="Rossmann-like_a/b/a_fold"/>
</dbReference>
<keyword evidence="3" id="KW-0436">Ligase</keyword>
<comment type="function">
    <text evidence="2">Catalyzes the attachment of arginine to tRNA(Arg) in a two-step reaction: arginine is first activated by ATP to form Arg-AMP and then transferred to the acceptor end of tRNA(Arg).</text>
</comment>
<dbReference type="SUPFAM" id="SSF52374">
    <property type="entry name" value="Nucleotidylyl transferase"/>
    <property type="match status" value="1"/>
</dbReference>
<evidence type="ECO:0000259" key="4">
    <source>
        <dbReference type="Pfam" id="PF00750"/>
    </source>
</evidence>
<dbReference type="GO" id="GO:0005739">
    <property type="term" value="C:mitochondrion"/>
    <property type="evidence" value="ECO:0007669"/>
    <property type="project" value="TreeGrafter"/>
</dbReference>
<keyword evidence="3" id="KW-0547">Nucleotide-binding</keyword>
<dbReference type="Pfam" id="PF00750">
    <property type="entry name" value="tRNA-synt_1d"/>
    <property type="match status" value="1"/>
</dbReference>
<dbReference type="InterPro" id="IPR001278">
    <property type="entry name" value="Arg-tRNA-ligase"/>
</dbReference>
<dbReference type="PANTHER" id="PTHR11956">
    <property type="entry name" value="ARGINYL-TRNA SYNTHETASE"/>
    <property type="match status" value="1"/>
</dbReference>
<dbReference type="EMBL" id="UZAG01005397">
    <property type="protein sequence ID" value="VDO17725.1"/>
    <property type="molecule type" value="Genomic_DNA"/>
</dbReference>
<keyword evidence="3" id="KW-0030">Aminoacyl-tRNA synthetase</keyword>
<reference evidence="5 6" key="1">
    <citation type="submission" date="2018-11" db="EMBL/GenBank/DDBJ databases">
        <authorList>
            <consortium name="Pathogen Informatics"/>
        </authorList>
    </citation>
    <scope>NUCLEOTIDE SEQUENCE [LARGE SCALE GENOMIC DNA]</scope>
</reference>
<dbReference type="GO" id="GO:0005524">
    <property type="term" value="F:ATP binding"/>
    <property type="evidence" value="ECO:0007669"/>
    <property type="project" value="UniProtKB-KW"/>
</dbReference>
<keyword evidence="6" id="KW-1185">Reference proteome</keyword>
<dbReference type="AlphaFoldDB" id="A0A3P7WWE9"/>
<evidence type="ECO:0000256" key="1">
    <source>
        <dbReference type="ARBA" id="ARBA00039495"/>
    </source>
</evidence>
<keyword evidence="3" id="KW-0648">Protein biosynthesis</keyword>